<dbReference type="InterPro" id="IPR028978">
    <property type="entry name" value="Chorismate_lyase_/UTRA_dom_sf"/>
</dbReference>
<dbReference type="OrthoDB" id="5673at2759"/>
<organism evidence="1 2">
    <name type="scientific">Pleurotus eryngii</name>
    <name type="common">Boletus of the steppes</name>
    <dbReference type="NCBI Taxonomy" id="5323"/>
    <lineage>
        <taxon>Eukaryota</taxon>
        <taxon>Fungi</taxon>
        <taxon>Dikarya</taxon>
        <taxon>Basidiomycota</taxon>
        <taxon>Agaricomycotina</taxon>
        <taxon>Agaricomycetes</taxon>
        <taxon>Agaricomycetidae</taxon>
        <taxon>Agaricales</taxon>
        <taxon>Pleurotineae</taxon>
        <taxon>Pleurotaceae</taxon>
        <taxon>Pleurotus</taxon>
    </lineage>
</organism>
<name>A0A9P6A4B7_PLEER</name>
<dbReference type="AlphaFoldDB" id="A0A9P6A4B7"/>
<keyword evidence="2" id="KW-1185">Reference proteome</keyword>
<reference evidence="1" key="1">
    <citation type="submission" date="2020-11" db="EMBL/GenBank/DDBJ databases">
        <authorList>
            <consortium name="DOE Joint Genome Institute"/>
            <person name="Ahrendt S."/>
            <person name="Riley R."/>
            <person name="Andreopoulos W."/>
            <person name="Labutti K."/>
            <person name="Pangilinan J."/>
            <person name="Ruiz-Duenas F.J."/>
            <person name="Barrasa J.M."/>
            <person name="Sanchez-Garcia M."/>
            <person name="Camarero S."/>
            <person name="Miyauchi S."/>
            <person name="Serrano A."/>
            <person name="Linde D."/>
            <person name="Babiker R."/>
            <person name="Drula E."/>
            <person name="Ayuso-Fernandez I."/>
            <person name="Pacheco R."/>
            <person name="Padilla G."/>
            <person name="Ferreira P."/>
            <person name="Barriuso J."/>
            <person name="Kellner H."/>
            <person name="Castanera R."/>
            <person name="Alfaro M."/>
            <person name="Ramirez L."/>
            <person name="Pisabarro A.G."/>
            <person name="Kuo A."/>
            <person name="Tritt A."/>
            <person name="Lipzen A."/>
            <person name="He G."/>
            <person name="Yan M."/>
            <person name="Ng V."/>
            <person name="Cullen D."/>
            <person name="Martin F."/>
            <person name="Rosso M.-N."/>
            <person name="Henrissat B."/>
            <person name="Hibbett D."/>
            <person name="Martinez A.T."/>
            <person name="Grigoriev I.V."/>
        </authorList>
    </citation>
    <scope>NUCLEOTIDE SEQUENCE</scope>
    <source>
        <strain evidence="1">ATCC 90797</strain>
    </source>
</reference>
<gene>
    <name evidence="1" type="ORF">BDN71DRAFT_1441967</name>
</gene>
<accession>A0A9P6A4B7</accession>
<dbReference type="SUPFAM" id="SSF64288">
    <property type="entry name" value="Chorismate lyase-like"/>
    <property type="match status" value="1"/>
</dbReference>
<sequence length="231" mass="25746">MAPIDSFTPKATTVSFPWPTELTGLERIILSAQGDLQRLLSAFFAHPITVDTVFARTHLPGANNTAYPSAPTTEDMDNASFTNPITQTRQVHLKRANKIVCTATSIVSINSARCAHLFLEEKYAIGQMFRKLQTPPQFELLEVGLGAPRDTDAGADFEKPATQQLWRRYKLSIPEFQCEILEVFPSRNMFAHVEEWLNEAVVFESSQPSVSPEAELGRFRAPIWPVQALGA</sequence>
<protein>
    <submittedName>
        <fullName evidence="1">Uncharacterized protein</fullName>
    </submittedName>
</protein>
<dbReference type="EMBL" id="MU154532">
    <property type="protein sequence ID" value="KAF9499354.1"/>
    <property type="molecule type" value="Genomic_DNA"/>
</dbReference>
<evidence type="ECO:0000313" key="2">
    <source>
        <dbReference type="Proteomes" id="UP000807025"/>
    </source>
</evidence>
<comment type="caution">
    <text evidence="1">The sequence shown here is derived from an EMBL/GenBank/DDBJ whole genome shotgun (WGS) entry which is preliminary data.</text>
</comment>
<proteinExistence type="predicted"/>
<dbReference type="Proteomes" id="UP000807025">
    <property type="component" value="Unassembled WGS sequence"/>
</dbReference>
<evidence type="ECO:0000313" key="1">
    <source>
        <dbReference type="EMBL" id="KAF9499354.1"/>
    </source>
</evidence>
<dbReference type="Gene3D" id="3.40.1410.10">
    <property type="entry name" value="Chorismate lyase-like"/>
    <property type="match status" value="1"/>
</dbReference>